<dbReference type="InterPro" id="IPR000551">
    <property type="entry name" value="MerR-type_HTH_dom"/>
</dbReference>
<evidence type="ECO:0000259" key="2">
    <source>
        <dbReference type="PROSITE" id="PS50937"/>
    </source>
</evidence>
<dbReference type="PANTHER" id="PTHR30204:SF90">
    <property type="entry name" value="HTH-TYPE TRANSCRIPTIONAL ACTIVATOR MTA"/>
    <property type="match status" value="1"/>
</dbReference>
<dbReference type="Pfam" id="PF13411">
    <property type="entry name" value="MerR_1"/>
    <property type="match status" value="1"/>
</dbReference>
<evidence type="ECO:0000313" key="4">
    <source>
        <dbReference type="Proteomes" id="UP000632125"/>
    </source>
</evidence>
<gene>
    <name evidence="3" type="ORF">IDH41_18740</name>
</gene>
<dbReference type="Gene3D" id="1.10.1660.10">
    <property type="match status" value="1"/>
</dbReference>
<dbReference type="GO" id="GO:0003700">
    <property type="term" value="F:DNA-binding transcription factor activity"/>
    <property type="evidence" value="ECO:0007669"/>
    <property type="project" value="InterPro"/>
</dbReference>
<organism evidence="3 4">
    <name type="scientific">Paenibacillus arenilitoris</name>
    <dbReference type="NCBI Taxonomy" id="2772299"/>
    <lineage>
        <taxon>Bacteria</taxon>
        <taxon>Bacillati</taxon>
        <taxon>Bacillota</taxon>
        <taxon>Bacilli</taxon>
        <taxon>Bacillales</taxon>
        <taxon>Paenibacillaceae</taxon>
        <taxon>Paenibacillus</taxon>
    </lineage>
</organism>
<protein>
    <submittedName>
        <fullName evidence="3">MerR family transcriptional regulator</fullName>
    </submittedName>
</protein>
<dbReference type="SUPFAM" id="SSF46955">
    <property type="entry name" value="Putative DNA-binding domain"/>
    <property type="match status" value="1"/>
</dbReference>
<keyword evidence="1" id="KW-0238">DNA-binding</keyword>
<reference evidence="3" key="1">
    <citation type="submission" date="2020-09" db="EMBL/GenBank/DDBJ databases">
        <title>A novel bacterium of genus Paenibacillus, isolated from South China Sea.</title>
        <authorList>
            <person name="Huang H."/>
            <person name="Mo K."/>
            <person name="Hu Y."/>
        </authorList>
    </citation>
    <scope>NUCLEOTIDE SEQUENCE</scope>
    <source>
        <strain evidence="3">IB182493</strain>
    </source>
</reference>
<proteinExistence type="predicted"/>
<feature type="domain" description="HTH merR-type" evidence="2">
    <location>
        <begin position="2"/>
        <end position="71"/>
    </location>
</feature>
<dbReference type="EMBL" id="JACXIY010000022">
    <property type="protein sequence ID" value="MBD2870623.1"/>
    <property type="molecule type" value="Genomic_DNA"/>
</dbReference>
<dbReference type="SMART" id="SM00422">
    <property type="entry name" value="HTH_MERR"/>
    <property type="match status" value="1"/>
</dbReference>
<dbReference type="AlphaFoldDB" id="A0A927CPW0"/>
<evidence type="ECO:0000256" key="1">
    <source>
        <dbReference type="ARBA" id="ARBA00023125"/>
    </source>
</evidence>
<comment type="caution">
    <text evidence="3">The sequence shown here is derived from an EMBL/GenBank/DDBJ whole genome shotgun (WGS) entry which is preliminary data.</text>
</comment>
<dbReference type="InterPro" id="IPR047057">
    <property type="entry name" value="MerR_fam"/>
</dbReference>
<dbReference type="Proteomes" id="UP000632125">
    <property type="component" value="Unassembled WGS sequence"/>
</dbReference>
<dbReference type="InterPro" id="IPR009061">
    <property type="entry name" value="DNA-bd_dom_put_sf"/>
</dbReference>
<dbReference type="PROSITE" id="PS50937">
    <property type="entry name" value="HTH_MERR_2"/>
    <property type="match status" value="1"/>
</dbReference>
<dbReference type="GO" id="GO:0003677">
    <property type="term" value="F:DNA binding"/>
    <property type="evidence" value="ECO:0007669"/>
    <property type="project" value="UniProtKB-KW"/>
</dbReference>
<keyword evidence="4" id="KW-1185">Reference proteome</keyword>
<dbReference type="CDD" id="cd01106">
    <property type="entry name" value="HTH_TipAL-Mta"/>
    <property type="match status" value="1"/>
</dbReference>
<accession>A0A927CPW0</accession>
<dbReference type="PANTHER" id="PTHR30204">
    <property type="entry name" value="REDOX-CYCLING DRUG-SENSING TRANSCRIPTIONAL ACTIVATOR SOXR"/>
    <property type="match status" value="1"/>
</dbReference>
<evidence type="ECO:0000313" key="3">
    <source>
        <dbReference type="EMBL" id="MBD2870623.1"/>
    </source>
</evidence>
<sequence>MLYTVKEVSNLSGTTIKTLHHYHKIGLLPPSEISEAGYRLYGTKELERLQHILFYRELDLPLEQIKRLLEGESDRLAVLASQEELLLRRKERLETVIRTLRQSKIYARSGETMNQREMFKGFENEEAWKEALEEHNRHIRENYGHELGNDAIDVPEMNEQAAEAAAFMNGMAEALREGLKHRDDQVRELVHNHLLFLNGHGHALSAADFAAQTEFFLKYKNL</sequence>
<name>A0A927CPW0_9BACL</name>